<accession>A0A2C9MA27</accession>
<sequence length="537" mass="61643">MSKGRLKPEDEASIQQNYVYLKENLEALDLVDYLFQCAVITTHDKEQIYAEKIKKHRNEILLNILLNSGAGDSFEIFLKSLETQYKSVLQRLLGKSGTLKDTSYQGQVDTILKKENDTLLEALAVEKEINIKLNFEIECLTKSVKEIQERNALLQEENAHLKTTQRCLKCRQEDLRKERDSKRHSKSSISQDNTKDKTFIEDTEDTSPEFVCELTGLSKIKCVDKCLHIIGQHEHQITKNGETDLQMCKALCKKNPGHVNLIEVQKFCIEDLPEGYRDIEIFEYVKAVAGLTVKISVTKTSPHRPKFWPDTQIPYPLYDTRGQSDLRTGSGIIVNINRFRDTVHPFQKCPCPKCRLSDEPSKIWWKIYILTATNLVFDSVEVRATRLTLFYDQENGSTITLDKLFDIVIDIKEDYCLLGHVTCDKEMRETLSRLEEMNTYHVLVQSKVNKVFSPPCNDNNFIFIVSHPHGCCKMVSLGQWNEKYKTDQRRFKFTYKASTCPGFAGAKVNILGYPVDHVHSGSLRSGLNYTSIKLCPS</sequence>
<dbReference type="InterPro" id="IPR011029">
    <property type="entry name" value="DEATH-like_dom_sf"/>
</dbReference>
<evidence type="ECO:0000256" key="2">
    <source>
        <dbReference type="SAM" id="MobiDB-lite"/>
    </source>
</evidence>
<dbReference type="SUPFAM" id="SSF47986">
    <property type="entry name" value="DEATH domain"/>
    <property type="match status" value="1"/>
</dbReference>
<evidence type="ECO:0000256" key="1">
    <source>
        <dbReference type="SAM" id="Coils"/>
    </source>
</evidence>
<keyword evidence="1" id="KW-0175">Coiled coil</keyword>
<feature type="domain" description="CARD" evidence="3">
    <location>
        <begin position="6"/>
        <end position="96"/>
    </location>
</feature>
<dbReference type="KEGG" id="bgt:106073196"/>
<reference evidence="4" key="1">
    <citation type="submission" date="2020-05" db="UniProtKB">
        <authorList>
            <consortium name="EnsemblMetazoa"/>
        </authorList>
    </citation>
    <scope>IDENTIFICATION</scope>
    <source>
        <strain evidence="4">BB02</strain>
    </source>
</reference>
<evidence type="ECO:0000313" key="4">
    <source>
        <dbReference type="EnsemblMetazoa" id="BGLB040248-PA"/>
    </source>
</evidence>
<feature type="coiled-coil region" evidence="1">
    <location>
        <begin position="137"/>
        <end position="164"/>
    </location>
</feature>
<dbReference type="VEuPathDB" id="VectorBase:BGLB040248"/>
<organism evidence="4 5">
    <name type="scientific">Biomphalaria glabrata</name>
    <name type="common">Bloodfluke planorb</name>
    <name type="synonym">Freshwater snail</name>
    <dbReference type="NCBI Taxonomy" id="6526"/>
    <lineage>
        <taxon>Eukaryota</taxon>
        <taxon>Metazoa</taxon>
        <taxon>Spiralia</taxon>
        <taxon>Lophotrochozoa</taxon>
        <taxon>Mollusca</taxon>
        <taxon>Gastropoda</taxon>
        <taxon>Heterobranchia</taxon>
        <taxon>Euthyneura</taxon>
        <taxon>Panpulmonata</taxon>
        <taxon>Hygrophila</taxon>
        <taxon>Lymnaeoidea</taxon>
        <taxon>Planorbidae</taxon>
        <taxon>Biomphalaria</taxon>
    </lineage>
</organism>
<dbReference type="GO" id="GO:0042981">
    <property type="term" value="P:regulation of apoptotic process"/>
    <property type="evidence" value="ECO:0007669"/>
    <property type="project" value="InterPro"/>
</dbReference>
<dbReference type="Proteomes" id="UP000076420">
    <property type="component" value="Unassembled WGS sequence"/>
</dbReference>
<gene>
    <name evidence="4" type="primary">106073196</name>
</gene>
<dbReference type="VEuPathDB" id="VectorBase:BGLAX_035330"/>
<dbReference type="Gene3D" id="1.10.533.10">
    <property type="entry name" value="Death Domain, Fas"/>
    <property type="match status" value="1"/>
</dbReference>
<dbReference type="AlphaFoldDB" id="A0A2C9MA27"/>
<dbReference type="Pfam" id="PF00619">
    <property type="entry name" value="CARD"/>
    <property type="match status" value="1"/>
</dbReference>
<proteinExistence type="predicted"/>
<name>A0A2C9MA27_BIOGL</name>
<feature type="region of interest" description="Disordered" evidence="2">
    <location>
        <begin position="178"/>
        <end position="200"/>
    </location>
</feature>
<dbReference type="InterPro" id="IPR001315">
    <property type="entry name" value="CARD"/>
</dbReference>
<protein>
    <recommendedName>
        <fullName evidence="3">CARD domain-containing protein</fullName>
    </recommendedName>
</protein>
<evidence type="ECO:0000259" key="3">
    <source>
        <dbReference type="PROSITE" id="PS50209"/>
    </source>
</evidence>
<dbReference type="CDD" id="cd01671">
    <property type="entry name" value="CARD"/>
    <property type="match status" value="1"/>
</dbReference>
<evidence type="ECO:0000313" key="5">
    <source>
        <dbReference type="Proteomes" id="UP000076420"/>
    </source>
</evidence>
<dbReference type="EnsemblMetazoa" id="BGLB040248-RA">
    <property type="protein sequence ID" value="BGLB040248-PA"/>
    <property type="gene ID" value="BGLB040248"/>
</dbReference>
<dbReference type="PROSITE" id="PS50209">
    <property type="entry name" value="CARD"/>
    <property type="match status" value="1"/>
</dbReference>
<dbReference type="OrthoDB" id="6109927at2759"/>